<evidence type="ECO:0000256" key="7">
    <source>
        <dbReference type="ARBA" id="ARBA00023186"/>
    </source>
</evidence>
<dbReference type="SUPFAM" id="SSF109998">
    <property type="entry name" value="Triger factor/SurA peptide-binding domain-like"/>
    <property type="match status" value="1"/>
</dbReference>
<dbReference type="GO" id="GO:0051083">
    <property type="term" value="P:'de novo' cotranslational protein folding"/>
    <property type="evidence" value="ECO:0007669"/>
    <property type="project" value="TreeGrafter"/>
</dbReference>
<dbReference type="GO" id="GO:0043022">
    <property type="term" value="F:ribosome binding"/>
    <property type="evidence" value="ECO:0007669"/>
    <property type="project" value="TreeGrafter"/>
</dbReference>
<organism evidence="12 13">
    <name type="scientific">Candidatus Roizmanbacteria bacterium RIFCSPHIGHO2_12_FULL_44_10</name>
    <dbReference type="NCBI Taxonomy" id="1802054"/>
    <lineage>
        <taxon>Bacteria</taxon>
        <taxon>Candidatus Roizmaniibacteriota</taxon>
    </lineage>
</organism>
<dbReference type="InterPro" id="IPR037041">
    <property type="entry name" value="Trigger_fac_C_sf"/>
</dbReference>
<dbReference type="InterPro" id="IPR008880">
    <property type="entry name" value="Trigger_fac_C"/>
</dbReference>
<dbReference type="PANTHER" id="PTHR30560">
    <property type="entry name" value="TRIGGER FACTOR CHAPERONE AND PEPTIDYL-PROLYL CIS/TRANS ISOMERASE"/>
    <property type="match status" value="1"/>
</dbReference>
<dbReference type="Gene3D" id="1.10.3120.10">
    <property type="entry name" value="Trigger factor, C-terminal domain"/>
    <property type="match status" value="1"/>
</dbReference>
<dbReference type="GO" id="GO:0003755">
    <property type="term" value="F:peptidyl-prolyl cis-trans isomerase activity"/>
    <property type="evidence" value="ECO:0007669"/>
    <property type="project" value="UniProtKB-KW"/>
</dbReference>
<dbReference type="GO" id="GO:0015031">
    <property type="term" value="P:protein transport"/>
    <property type="evidence" value="ECO:0007669"/>
    <property type="project" value="InterPro"/>
</dbReference>
<evidence type="ECO:0000256" key="5">
    <source>
        <dbReference type="ARBA" id="ARBA00016902"/>
    </source>
</evidence>
<evidence type="ECO:0000259" key="11">
    <source>
        <dbReference type="Pfam" id="PF05698"/>
    </source>
</evidence>
<evidence type="ECO:0000256" key="1">
    <source>
        <dbReference type="ARBA" id="ARBA00000971"/>
    </source>
</evidence>
<dbReference type="EMBL" id="MGAE01000038">
    <property type="protein sequence ID" value="OGK38917.1"/>
    <property type="molecule type" value="Genomic_DNA"/>
</dbReference>
<dbReference type="SUPFAM" id="SSF102735">
    <property type="entry name" value="Trigger factor ribosome-binding domain"/>
    <property type="match status" value="1"/>
</dbReference>
<dbReference type="GO" id="GO:0044183">
    <property type="term" value="F:protein folding chaperone"/>
    <property type="evidence" value="ECO:0007669"/>
    <property type="project" value="TreeGrafter"/>
</dbReference>
<dbReference type="Proteomes" id="UP000179024">
    <property type="component" value="Unassembled WGS sequence"/>
</dbReference>
<evidence type="ECO:0000256" key="8">
    <source>
        <dbReference type="ARBA" id="ARBA00023235"/>
    </source>
</evidence>
<keyword evidence="6" id="KW-0697">Rotamase</keyword>
<protein>
    <recommendedName>
        <fullName evidence="5">Trigger factor</fullName>
        <ecNumber evidence="4">5.2.1.8</ecNumber>
    </recommendedName>
    <alternativeName>
        <fullName evidence="9">PPIase</fullName>
    </alternativeName>
</protein>
<feature type="domain" description="Trigger factor ribosome-binding bacterial" evidence="10">
    <location>
        <begin position="5"/>
        <end position="130"/>
    </location>
</feature>
<dbReference type="AlphaFoldDB" id="A0A1F7I6B4"/>
<comment type="similarity">
    <text evidence="3">Belongs to the FKBP-type PPIase family. Tig subfamily.</text>
</comment>
<evidence type="ECO:0000256" key="3">
    <source>
        <dbReference type="ARBA" id="ARBA00005464"/>
    </source>
</evidence>
<dbReference type="GO" id="GO:0043335">
    <property type="term" value="P:protein unfolding"/>
    <property type="evidence" value="ECO:0007669"/>
    <property type="project" value="TreeGrafter"/>
</dbReference>
<dbReference type="Pfam" id="PF05698">
    <property type="entry name" value="Trigger_C"/>
    <property type="match status" value="1"/>
</dbReference>
<dbReference type="InterPro" id="IPR008881">
    <property type="entry name" value="Trigger_fac_ribosome-bd_bac"/>
</dbReference>
<evidence type="ECO:0000259" key="10">
    <source>
        <dbReference type="Pfam" id="PF05697"/>
    </source>
</evidence>
<dbReference type="InterPro" id="IPR036611">
    <property type="entry name" value="Trigger_fac_ribosome-bd_sf"/>
</dbReference>
<dbReference type="Gene3D" id="3.30.70.1050">
    <property type="entry name" value="Trigger factor ribosome-binding domain"/>
    <property type="match status" value="1"/>
</dbReference>
<evidence type="ECO:0000313" key="12">
    <source>
        <dbReference type="EMBL" id="OGK38917.1"/>
    </source>
</evidence>
<evidence type="ECO:0000256" key="9">
    <source>
        <dbReference type="ARBA" id="ARBA00029986"/>
    </source>
</evidence>
<sequence>MFTYTKTSPDKTTFIFSVKIPQTDIAPRYEAAMKSLSADTKVEGFRKGKAPADLVNKKLRQEKIYDELIRKLLPDIYEHIIKTEKLEPAISPKVELKKALEKEDWLIEFTVALKPHVTIPEYKKIVTEVKSGYKKEAIWVPGKDEKAEDSEEQLKKREKLVNDILEAILKKTTLELSSLIIEQELNARLSRLVDDVRKIGLSMDDYLKSKNLTHDSIKQQFENEIRQTYILEFLLSEIADKEKIIIEKEEIEKLISGIKDPATREDAQKNTYFYATLLRKQKVIDYLVDL</sequence>
<feature type="domain" description="Trigger factor C-terminal" evidence="11">
    <location>
        <begin position="150"/>
        <end position="260"/>
    </location>
</feature>
<dbReference type="GO" id="GO:0005737">
    <property type="term" value="C:cytoplasm"/>
    <property type="evidence" value="ECO:0007669"/>
    <property type="project" value="UniProtKB-SubCell"/>
</dbReference>
<evidence type="ECO:0000256" key="4">
    <source>
        <dbReference type="ARBA" id="ARBA00013194"/>
    </source>
</evidence>
<gene>
    <name evidence="12" type="ORF">A3F34_02095</name>
</gene>
<comment type="subcellular location">
    <subcellularLocation>
        <location evidence="2">Cytoplasm</location>
    </subcellularLocation>
</comment>
<evidence type="ECO:0000256" key="2">
    <source>
        <dbReference type="ARBA" id="ARBA00004496"/>
    </source>
</evidence>
<comment type="caution">
    <text evidence="12">The sequence shown here is derived from an EMBL/GenBank/DDBJ whole genome shotgun (WGS) entry which is preliminary data.</text>
</comment>
<dbReference type="EC" id="5.2.1.8" evidence="4"/>
<keyword evidence="7" id="KW-0143">Chaperone</keyword>
<evidence type="ECO:0000256" key="6">
    <source>
        <dbReference type="ARBA" id="ARBA00023110"/>
    </source>
</evidence>
<dbReference type="InterPro" id="IPR027304">
    <property type="entry name" value="Trigger_fact/SurA_dom_sf"/>
</dbReference>
<name>A0A1F7I6B4_9BACT</name>
<dbReference type="InterPro" id="IPR005215">
    <property type="entry name" value="Trig_fac"/>
</dbReference>
<accession>A0A1F7I6B4</accession>
<reference evidence="12 13" key="1">
    <citation type="journal article" date="2016" name="Nat. Commun.">
        <title>Thousands of microbial genomes shed light on interconnected biogeochemical processes in an aquifer system.</title>
        <authorList>
            <person name="Anantharaman K."/>
            <person name="Brown C.T."/>
            <person name="Hug L.A."/>
            <person name="Sharon I."/>
            <person name="Castelle C.J."/>
            <person name="Probst A.J."/>
            <person name="Thomas B.C."/>
            <person name="Singh A."/>
            <person name="Wilkins M.J."/>
            <person name="Karaoz U."/>
            <person name="Brodie E.L."/>
            <person name="Williams K.H."/>
            <person name="Hubbard S.S."/>
            <person name="Banfield J.F."/>
        </authorList>
    </citation>
    <scope>NUCLEOTIDE SEQUENCE [LARGE SCALE GENOMIC DNA]</scope>
</reference>
<dbReference type="PANTHER" id="PTHR30560:SF3">
    <property type="entry name" value="TRIGGER FACTOR-LIKE PROTEIN TIG, CHLOROPLASTIC"/>
    <property type="match status" value="1"/>
</dbReference>
<dbReference type="Pfam" id="PF05697">
    <property type="entry name" value="Trigger_N"/>
    <property type="match status" value="1"/>
</dbReference>
<keyword evidence="8" id="KW-0413">Isomerase</keyword>
<comment type="catalytic activity">
    <reaction evidence="1">
        <text>[protein]-peptidylproline (omega=180) = [protein]-peptidylproline (omega=0)</text>
        <dbReference type="Rhea" id="RHEA:16237"/>
        <dbReference type="Rhea" id="RHEA-COMP:10747"/>
        <dbReference type="Rhea" id="RHEA-COMP:10748"/>
        <dbReference type="ChEBI" id="CHEBI:83833"/>
        <dbReference type="ChEBI" id="CHEBI:83834"/>
        <dbReference type="EC" id="5.2.1.8"/>
    </reaction>
</comment>
<evidence type="ECO:0000313" key="13">
    <source>
        <dbReference type="Proteomes" id="UP000179024"/>
    </source>
</evidence>
<proteinExistence type="inferred from homology"/>